<dbReference type="InterPro" id="IPR051081">
    <property type="entry name" value="HTH_MetalResp_TranReg"/>
</dbReference>
<dbReference type="Proteomes" id="UP000595046">
    <property type="component" value="Chromosome"/>
</dbReference>
<dbReference type="InterPro" id="IPR036388">
    <property type="entry name" value="WH-like_DNA-bd_sf"/>
</dbReference>
<evidence type="ECO:0000313" key="6">
    <source>
        <dbReference type="EMBL" id="QPP07831.1"/>
    </source>
</evidence>
<dbReference type="InterPro" id="IPR036390">
    <property type="entry name" value="WH_DNA-bd_sf"/>
</dbReference>
<dbReference type="PANTHER" id="PTHR33154:SF33">
    <property type="entry name" value="TRANSCRIPTIONAL REPRESSOR SDPR"/>
    <property type="match status" value="1"/>
</dbReference>
<keyword evidence="7" id="KW-1185">Reference proteome</keyword>
<keyword evidence="1" id="KW-0805">Transcription regulation</keyword>
<protein>
    <submittedName>
        <fullName evidence="6">Winged helix-turn-helix transcriptional regulator</fullName>
    </submittedName>
</protein>
<dbReference type="RefSeq" id="WP_197351638.1">
    <property type="nucleotide sequence ID" value="NZ_CP048882.1"/>
</dbReference>
<dbReference type="SMART" id="SM00418">
    <property type="entry name" value="HTH_ARSR"/>
    <property type="match status" value="1"/>
</dbReference>
<keyword evidence="3" id="KW-0804">Transcription</keyword>
<dbReference type="PROSITE" id="PS50987">
    <property type="entry name" value="HTH_ARSR_2"/>
    <property type="match status" value="1"/>
</dbReference>
<evidence type="ECO:0000256" key="3">
    <source>
        <dbReference type="ARBA" id="ARBA00023163"/>
    </source>
</evidence>
<dbReference type="SUPFAM" id="SSF46785">
    <property type="entry name" value="Winged helix' DNA-binding domain"/>
    <property type="match status" value="1"/>
</dbReference>
<feature type="compositionally biased region" description="Basic and acidic residues" evidence="4">
    <location>
        <begin position="93"/>
        <end position="109"/>
    </location>
</feature>
<dbReference type="GO" id="GO:0003700">
    <property type="term" value="F:DNA-binding transcription factor activity"/>
    <property type="evidence" value="ECO:0007669"/>
    <property type="project" value="InterPro"/>
</dbReference>
<dbReference type="CDD" id="cd00090">
    <property type="entry name" value="HTH_ARSR"/>
    <property type="match status" value="1"/>
</dbReference>
<evidence type="ECO:0000256" key="2">
    <source>
        <dbReference type="ARBA" id="ARBA00023125"/>
    </source>
</evidence>
<dbReference type="InterPro" id="IPR011991">
    <property type="entry name" value="ArsR-like_HTH"/>
</dbReference>
<organism evidence="6 7">
    <name type="scientific">Streptomyces bathyalis</name>
    <dbReference type="NCBI Taxonomy" id="2710756"/>
    <lineage>
        <taxon>Bacteria</taxon>
        <taxon>Bacillati</taxon>
        <taxon>Actinomycetota</taxon>
        <taxon>Actinomycetes</taxon>
        <taxon>Kitasatosporales</taxon>
        <taxon>Streptomycetaceae</taxon>
        <taxon>Streptomyces</taxon>
    </lineage>
</organism>
<sequence length="109" mass="12578">MVEPDDLDELLRAVASRHRRRILFEVWRRERGAGELTERLGLAPASVSEHLKVLRKTGLVTMRADGTYRLYRACPERLCRLTELIGETFPAATHDEENRHAPGERLEDE</sequence>
<dbReference type="EMBL" id="CP048882">
    <property type="protein sequence ID" value="QPP07831.1"/>
    <property type="molecule type" value="Genomic_DNA"/>
</dbReference>
<dbReference type="Gene3D" id="1.10.10.10">
    <property type="entry name" value="Winged helix-like DNA-binding domain superfamily/Winged helix DNA-binding domain"/>
    <property type="match status" value="1"/>
</dbReference>
<evidence type="ECO:0000313" key="7">
    <source>
        <dbReference type="Proteomes" id="UP000595046"/>
    </source>
</evidence>
<proteinExistence type="predicted"/>
<accession>A0A7T1T7J6</accession>
<dbReference type="NCBIfam" id="NF033788">
    <property type="entry name" value="HTH_metalloreg"/>
    <property type="match status" value="1"/>
</dbReference>
<feature type="domain" description="HTH arsR-type" evidence="5">
    <location>
        <begin position="1"/>
        <end position="96"/>
    </location>
</feature>
<name>A0A7T1T7J6_9ACTN</name>
<dbReference type="KEGG" id="sbat:G4Z16_17085"/>
<dbReference type="InterPro" id="IPR001845">
    <property type="entry name" value="HTH_ArsR_DNA-bd_dom"/>
</dbReference>
<gene>
    <name evidence="6" type="ORF">G4Z16_17085</name>
</gene>
<dbReference type="GO" id="GO:0003677">
    <property type="term" value="F:DNA binding"/>
    <property type="evidence" value="ECO:0007669"/>
    <property type="project" value="UniProtKB-KW"/>
</dbReference>
<dbReference type="PANTHER" id="PTHR33154">
    <property type="entry name" value="TRANSCRIPTIONAL REGULATOR, ARSR FAMILY"/>
    <property type="match status" value="1"/>
</dbReference>
<evidence type="ECO:0000256" key="4">
    <source>
        <dbReference type="SAM" id="MobiDB-lite"/>
    </source>
</evidence>
<evidence type="ECO:0000259" key="5">
    <source>
        <dbReference type="PROSITE" id="PS50987"/>
    </source>
</evidence>
<reference evidence="7" key="1">
    <citation type="submission" date="2020-02" db="EMBL/GenBank/DDBJ databases">
        <title>Streptomyces sp. ASO4wet.</title>
        <authorList>
            <person name="Risdian C."/>
            <person name="Landwehr W."/>
            <person name="Schupp P."/>
            <person name="Wink J."/>
        </authorList>
    </citation>
    <scope>NUCLEOTIDE SEQUENCE [LARGE SCALE GENOMIC DNA]</scope>
    <source>
        <strain evidence="7">ASO4wet</strain>
    </source>
</reference>
<feature type="region of interest" description="Disordered" evidence="4">
    <location>
        <begin position="90"/>
        <end position="109"/>
    </location>
</feature>
<dbReference type="Pfam" id="PF01022">
    <property type="entry name" value="HTH_5"/>
    <property type="match status" value="1"/>
</dbReference>
<dbReference type="PRINTS" id="PR00778">
    <property type="entry name" value="HTHARSR"/>
</dbReference>
<dbReference type="AlphaFoldDB" id="A0A7T1T7J6"/>
<evidence type="ECO:0000256" key="1">
    <source>
        <dbReference type="ARBA" id="ARBA00023015"/>
    </source>
</evidence>
<keyword evidence="2" id="KW-0238">DNA-binding</keyword>